<dbReference type="OrthoDB" id="1938246at2759"/>
<protein>
    <recommendedName>
        <fullName evidence="3">Reverse transcriptase zinc-binding domain</fullName>
    </recommendedName>
</protein>
<dbReference type="Proteomes" id="UP000195402">
    <property type="component" value="Unassembled WGS sequence"/>
</dbReference>
<accession>A0A200R0M0</accession>
<dbReference type="AlphaFoldDB" id="A0A200R0M0"/>
<comment type="caution">
    <text evidence="1">The sequence shown here is derived from an EMBL/GenBank/DDBJ whole genome shotgun (WGS) entry which is preliminary data.</text>
</comment>
<proteinExistence type="predicted"/>
<evidence type="ECO:0008006" key="3">
    <source>
        <dbReference type="Google" id="ProtNLM"/>
    </source>
</evidence>
<evidence type="ECO:0000313" key="1">
    <source>
        <dbReference type="EMBL" id="OVA16228.1"/>
    </source>
</evidence>
<reference evidence="1 2" key="1">
    <citation type="journal article" date="2017" name="Mol. Plant">
        <title>The Genome of Medicinal Plant Macleaya cordata Provides New Insights into Benzylisoquinoline Alkaloids Metabolism.</title>
        <authorList>
            <person name="Liu X."/>
            <person name="Liu Y."/>
            <person name="Huang P."/>
            <person name="Ma Y."/>
            <person name="Qing Z."/>
            <person name="Tang Q."/>
            <person name="Cao H."/>
            <person name="Cheng P."/>
            <person name="Zheng Y."/>
            <person name="Yuan Z."/>
            <person name="Zhou Y."/>
            <person name="Liu J."/>
            <person name="Tang Z."/>
            <person name="Zhuo Y."/>
            <person name="Zhang Y."/>
            <person name="Yu L."/>
            <person name="Huang J."/>
            <person name="Yang P."/>
            <person name="Peng Q."/>
            <person name="Zhang J."/>
            <person name="Jiang W."/>
            <person name="Zhang Z."/>
            <person name="Lin K."/>
            <person name="Ro D.K."/>
            <person name="Chen X."/>
            <person name="Xiong X."/>
            <person name="Shang Y."/>
            <person name="Huang S."/>
            <person name="Zeng J."/>
        </authorList>
    </citation>
    <scope>NUCLEOTIDE SEQUENCE [LARGE SCALE GENOMIC DNA]</scope>
    <source>
        <strain evidence="2">cv. BLH2017</strain>
        <tissue evidence="1">Root</tissue>
    </source>
</reference>
<dbReference type="EMBL" id="MVGT01000608">
    <property type="protein sequence ID" value="OVA16228.1"/>
    <property type="molecule type" value="Genomic_DNA"/>
</dbReference>
<keyword evidence="2" id="KW-1185">Reference proteome</keyword>
<dbReference type="InParanoid" id="A0A200R0M0"/>
<sequence>MIPVVELHARWILGDGTTINFWKDRWMDASIANLLEIPYHVSNLLVASVQRRNQDFMLRGTGVKTCLQSPI</sequence>
<organism evidence="1 2">
    <name type="scientific">Macleaya cordata</name>
    <name type="common">Five-seeded plume-poppy</name>
    <name type="synonym">Bocconia cordata</name>
    <dbReference type="NCBI Taxonomy" id="56857"/>
    <lineage>
        <taxon>Eukaryota</taxon>
        <taxon>Viridiplantae</taxon>
        <taxon>Streptophyta</taxon>
        <taxon>Embryophyta</taxon>
        <taxon>Tracheophyta</taxon>
        <taxon>Spermatophyta</taxon>
        <taxon>Magnoliopsida</taxon>
        <taxon>Ranunculales</taxon>
        <taxon>Papaveraceae</taxon>
        <taxon>Papaveroideae</taxon>
        <taxon>Macleaya</taxon>
    </lineage>
</organism>
<name>A0A200R0M0_MACCD</name>
<gene>
    <name evidence="1" type="ORF">BVC80_609g4</name>
</gene>
<evidence type="ECO:0000313" key="2">
    <source>
        <dbReference type="Proteomes" id="UP000195402"/>
    </source>
</evidence>